<keyword evidence="1" id="KW-1185">Reference proteome</keyword>
<evidence type="ECO:0000313" key="2">
    <source>
        <dbReference type="RefSeq" id="XP_073773386.1"/>
    </source>
</evidence>
<protein>
    <submittedName>
        <fullName evidence="2">Leukocyte antigen CD37 isoform X1</fullName>
    </submittedName>
</protein>
<dbReference type="Proteomes" id="UP000000437">
    <property type="component" value="Chromosome 12"/>
</dbReference>
<evidence type="ECO:0000313" key="1">
    <source>
        <dbReference type="Proteomes" id="UP000000437"/>
    </source>
</evidence>
<gene>
    <name evidence="2" type="primary">cd37</name>
    <name evidence="2" type="synonym">zgc:171713</name>
</gene>
<sequence length="281" mass="32151">MASECCVSVTKYFLFLFNLVFFLLGSLLLSSGLWMLLSDTSEIKTFIDPFRPYISISLLSYLLIISGSVTMSLGFFGCLGSLKTVKFLLAIYFILLTVLLAAQIVGGVLFYTMKTELSKSLGKETDLIQSFGRNDSSFKKTMDYIQRQEECCGWNGKEDWGDSIPCSCYHKANETKELCDNCSPDFFYPVLSCKIYDEGCKDKVENWLGSNLHFILWVILAISVVECLQWTCVIFYCCFNRTHRCCPRESHGSHVQLSRFLFVTSVVFLFVTRVFHYCMPR</sequence>
<proteinExistence type="predicted"/>
<accession>A0AC58GUH5</accession>
<reference evidence="2" key="1">
    <citation type="submission" date="2025-08" db="UniProtKB">
        <authorList>
            <consortium name="RefSeq"/>
        </authorList>
    </citation>
    <scope>IDENTIFICATION</scope>
    <source>
        <strain evidence="2">Tuebingen</strain>
        <tissue evidence="2">Fibroblasts and whole tissue</tissue>
    </source>
</reference>
<organism evidence="1 2">
    <name type="scientific">Danio rerio</name>
    <name type="common">Zebrafish</name>
    <name type="synonym">Brachydanio rerio</name>
    <dbReference type="NCBI Taxonomy" id="7955"/>
    <lineage>
        <taxon>Eukaryota</taxon>
        <taxon>Metazoa</taxon>
        <taxon>Chordata</taxon>
        <taxon>Craniata</taxon>
        <taxon>Vertebrata</taxon>
        <taxon>Euteleostomi</taxon>
        <taxon>Actinopterygii</taxon>
        <taxon>Neopterygii</taxon>
        <taxon>Teleostei</taxon>
        <taxon>Ostariophysi</taxon>
        <taxon>Cypriniformes</taxon>
        <taxon>Danionidae</taxon>
        <taxon>Danioninae</taxon>
        <taxon>Danio</taxon>
    </lineage>
</organism>
<name>A0AC58GUH5_DANRE</name>
<dbReference type="RefSeq" id="XP_073773386.1">
    <property type="nucleotide sequence ID" value="XM_073917285.1"/>
</dbReference>